<accession>A0A2J6QMR3</accession>
<keyword evidence="2" id="KW-1185">Reference proteome</keyword>
<evidence type="ECO:0000313" key="1">
    <source>
        <dbReference type="EMBL" id="PMD27551.1"/>
    </source>
</evidence>
<dbReference type="EMBL" id="KZ613465">
    <property type="protein sequence ID" value="PMD27551.1"/>
    <property type="molecule type" value="Genomic_DNA"/>
</dbReference>
<evidence type="ECO:0000313" key="2">
    <source>
        <dbReference type="Proteomes" id="UP000235672"/>
    </source>
</evidence>
<gene>
    <name evidence="1" type="ORF">NA56DRAFT_742870</name>
</gene>
<sequence>MQLRSNDWARTVFWSVVIWNRPKIQLVHGTPNKSKRRRAVRVREARSSSRYVVDGQLKDLERPTIANEKRGRFAGRFGTPDELPYLTCKPEASEGLDWALTAATDEHSWKCARNFIKYLARLARFARLARLENRGGQVKVVFVCIIDSFQGPAYCRRVQVRREFHPLHSRPDVFYSSATNKHWCQRAYQQVASLFGNPGPTNDAFIYRTIVFRVRPTKAQHSRKILYRGQNRPPPFRSRLSITVVHWLRPIEPFDFQPHDLGPLLPYLRIAYKCFWEKLEQSTTTYNLSRAPSSFGPSSRNPGNLNAGPALPVFGPAKWHAVHRYAMLVMRFQIPPRDQPNIR</sequence>
<reference evidence="1 2" key="1">
    <citation type="submission" date="2016-05" db="EMBL/GenBank/DDBJ databases">
        <title>A degradative enzymes factory behind the ericoid mycorrhizal symbiosis.</title>
        <authorList>
            <consortium name="DOE Joint Genome Institute"/>
            <person name="Martino E."/>
            <person name="Morin E."/>
            <person name="Grelet G."/>
            <person name="Kuo A."/>
            <person name="Kohler A."/>
            <person name="Daghino S."/>
            <person name="Barry K."/>
            <person name="Choi C."/>
            <person name="Cichocki N."/>
            <person name="Clum A."/>
            <person name="Copeland A."/>
            <person name="Hainaut M."/>
            <person name="Haridas S."/>
            <person name="Labutti K."/>
            <person name="Lindquist E."/>
            <person name="Lipzen A."/>
            <person name="Khouja H.-R."/>
            <person name="Murat C."/>
            <person name="Ohm R."/>
            <person name="Olson A."/>
            <person name="Spatafora J."/>
            <person name="Veneault-Fourrey C."/>
            <person name="Henrissat B."/>
            <person name="Grigoriev I."/>
            <person name="Martin F."/>
            <person name="Perotto S."/>
        </authorList>
    </citation>
    <scope>NUCLEOTIDE SEQUENCE [LARGE SCALE GENOMIC DNA]</scope>
    <source>
        <strain evidence="1 2">UAMH 7357</strain>
    </source>
</reference>
<name>A0A2J6QMR3_9HELO</name>
<protein>
    <submittedName>
        <fullName evidence="1">Uncharacterized protein</fullName>
    </submittedName>
</protein>
<proteinExistence type="predicted"/>
<dbReference type="Proteomes" id="UP000235672">
    <property type="component" value="Unassembled WGS sequence"/>
</dbReference>
<dbReference type="AlphaFoldDB" id="A0A2J6QMR3"/>
<organism evidence="1 2">
    <name type="scientific">Hyaloscypha hepaticicola</name>
    <dbReference type="NCBI Taxonomy" id="2082293"/>
    <lineage>
        <taxon>Eukaryota</taxon>
        <taxon>Fungi</taxon>
        <taxon>Dikarya</taxon>
        <taxon>Ascomycota</taxon>
        <taxon>Pezizomycotina</taxon>
        <taxon>Leotiomycetes</taxon>
        <taxon>Helotiales</taxon>
        <taxon>Hyaloscyphaceae</taxon>
        <taxon>Hyaloscypha</taxon>
    </lineage>
</organism>